<gene>
    <name evidence="2" type="ORF">EI42_06136</name>
</gene>
<protein>
    <submittedName>
        <fullName evidence="2">Uncharacterized protein</fullName>
    </submittedName>
</protein>
<evidence type="ECO:0000256" key="1">
    <source>
        <dbReference type="SAM" id="Phobius"/>
    </source>
</evidence>
<dbReference type="AlphaFoldDB" id="A0A326U270"/>
<keyword evidence="1" id="KW-0812">Transmembrane</keyword>
<keyword evidence="1" id="KW-0472">Membrane</keyword>
<feature type="transmembrane region" description="Helical" evidence="1">
    <location>
        <begin position="36"/>
        <end position="57"/>
    </location>
</feature>
<proteinExistence type="predicted"/>
<dbReference type="Proteomes" id="UP000248806">
    <property type="component" value="Unassembled WGS sequence"/>
</dbReference>
<reference evidence="2 3" key="1">
    <citation type="submission" date="2018-06" db="EMBL/GenBank/DDBJ databases">
        <title>Genomic Encyclopedia of Archaeal and Bacterial Type Strains, Phase II (KMG-II): from individual species to whole genera.</title>
        <authorList>
            <person name="Goeker M."/>
        </authorList>
    </citation>
    <scope>NUCLEOTIDE SEQUENCE [LARGE SCALE GENOMIC DNA]</scope>
    <source>
        <strain evidence="2 3">ATCC BAA-1881</strain>
    </source>
</reference>
<comment type="caution">
    <text evidence="2">The sequence shown here is derived from an EMBL/GenBank/DDBJ whole genome shotgun (WGS) entry which is preliminary data.</text>
</comment>
<dbReference type="OrthoDB" id="166620at2"/>
<accession>A0A326U270</accession>
<evidence type="ECO:0000313" key="2">
    <source>
        <dbReference type="EMBL" id="PZW19323.1"/>
    </source>
</evidence>
<evidence type="ECO:0000313" key="3">
    <source>
        <dbReference type="Proteomes" id="UP000248806"/>
    </source>
</evidence>
<feature type="transmembrane region" description="Helical" evidence="1">
    <location>
        <begin position="69"/>
        <end position="89"/>
    </location>
</feature>
<keyword evidence="1" id="KW-1133">Transmembrane helix</keyword>
<dbReference type="RefSeq" id="WP_111326426.1">
    <property type="nucleotide sequence ID" value="NZ_BIFX01000001.1"/>
</dbReference>
<name>A0A326U270_THEHA</name>
<feature type="transmembrane region" description="Helical" evidence="1">
    <location>
        <begin position="137"/>
        <end position="163"/>
    </location>
</feature>
<dbReference type="EMBL" id="QKUF01000049">
    <property type="protein sequence ID" value="PZW19323.1"/>
    <property type="molecule type" value="Genomic_DNA"/>
</dbReference>
<keyword evidence="3" id="KW-1185">Reference proteome</keyword>
<sequence length="228" mass="25137">MGLFKKNQNQVKQGQGPGLWGLSIQGDVWVHRVEHIILRVVSLAFSLGSAHAIRWFFSPLDEADHLQPFITWAIAISFGVLGFFVSRGLAYRMMVKESILLYVPVCVVVELVEIFCNFAMAAAVIERAVWLQNVTPMLQGFLTVVVYIVLSCIPLVSVLLAVVDMDMDRKRMREKVAPKQAPTSIPTHGMGIQPQAAYPQGIRPMVPAQKPVSGIPTQQMGTVPAGRS</sequence>
<organism evidence="2 3">
    <name type="scientific">Thermosporothrix hazakensis</name>
    <dbReference type="NCBI Taxonomy" id="644383"/>
    <lineage>
        <taxon>Bacteria</taxon>
        <taxon>Bacillati</taxon>
        <taxon>Chloroflexota</taxon>
        <taxon>Ktedonobacteria</taxon>
        <taxon>Ktedonobacterales</taxon>
        <taxon>Thermosporotrichaceae</taxon>
        <taxon>Thermosporothrix</taxon>
    </lineage>
</organism>
<feature type="transmembrane region" description="Helical" evidence="1">
    <location>
        <begin position="101"/>
        <end position="125"/>
    </location>
</feature>